<reference evidence="2" key="1">
    <citation type="journal article" date="2020" name="Stud. Mycol.">
        <title>101 Dothideomycetes genomes: a test case for predicting lifestyles and emergence of pathogens.</title>
        <authorList>
            <person name="Haridas S."/>
            <person name="Albert R."/>
            <person name="Binder M."/>
            <person name="Bloem J."/>
            <person name="Labutti K."/>
            <person name="Salamov A."/>
            <person name="Andreopoulos B."/>
            <person name="Baker S."/>
            <person name="Barry K."/>
            <person name="Bills G."/>
            <person name="Bluhm B."/>
            <person name="Cannon C."/>
            <person name="Castanera R."/>
            <person name="Culley D."/>
            <person name="Daum C."/>
            <person name="Ezra D."/>
            <person name="Gonzalez J."/>
            <person name="Henrissat B."/>
            <person name="Kuo A."/>
            <person name="Liang C."/>
            <person name="Lipzen A."/>
            <person name="Lutzoni F."/>
            <person name="Magnuson J."/>
            <person name="Mondo S."/>
            <person name="Nolan M."/>
            <person name="Ohm R."/>
            <person name="Pangilinan J."/>
            <person name="Park H.-J."/>
            <person name="Ramirez L."/>
            <person name="Alfaro M."/>
            <person name="Sun H."/>
            <person name="Tritt A."/>
            <person name="Yoshinaga Y."/>
            <person name="Zwiers L.-H."/>
            <person name="Turgeon B."/>
            <person name="Goodwin S."/>
            <person name="Spatafora J."/>
            <person name="Crous P."/>
            <person name="Grigoriev I."/>
        </authorList>
    </citation>
    <scope>NUCLEOTIDE SEQUENCE</scope>
    <source>
        <strain evidence="2">CBS 379.55</strain>
    </source>
</reference>
<gene>
    <name evidence="2" type="ORF">EI97DRAFT_229499</name>
</gene>
<evidence type="ECO:0000256" key="1">
    <source>
        <dbReference type="SAM" id="MobiDB-lite"/>
    </source>
</evidence>
<dbReference type="Proteomes" id="UP000800097">
    <property type="component" value="Unassembled WGS sequence"/>
</dbReference>
<feature type="region of interest" description="Disordered" evidence="1">
    <location>
        <begin position="140"/>
        <end position="159"/>
    </location>
</feature>
<sequence length="192" mass="22032">MELLQAHIHNHHHRMEGYNRLCAESSPGLSFMFAVGVSSSYSRWPSVRDSWMCRRCSATTTEVVEWWYWWYWPRTWCLVMLDDPFFSSFIIAGPRRPPTVTRSSVEGVVKGKKGLQPAYLYIYLSFYPVAKPLLPPPTTSNLRHRPPIAKTTKLPHQPPTGRPLRFHLELPPSTLGPFLSTATGPLLIRLQS</sequence>
<name>A0A6A6J6U0_WESOR</name>
<dbReference type="AlphaFoldDB" id="A0A6A6J6U0"/>
<dbReference type="GeneID" id="54547116"/>
<dbReference type="EMBL" id="ML986523">
    <property type="protein sequence ID" value="KAF2272291.1"/>
    <property type="molecule type" value="Genomic_DNA"/>
</dbReference>
<keyword evidence="3" id="KW-1185">Reference proteome</keyword>
<evidence type="ECO:0000313" key="2">
    <source>
        <dbReference type="EMBL" id="KAF2272291.1"/>
    </source>
</evidence>
<protein>
    <submittedName>
        <fullName evidence="2">Uncharacterized protein</fullName>
    </submittedName>
</protein>
<proteinExistence type="predicted"/>
<accession>A0A6A6J6U0</accession>
<organism evidence="2 3">
    <name type="scientific">Westerdykella ornata</name>
    <dbReference type="NCBI Taxonomy" id="318751"/>
    <lineage>
        <taxon>Eukaryota</taxon>
        <taxon>Fungi</taxon>
        <taxon>Dikarya</taxon>
        <taxon>Ascomycota</taxon>
        <taxon>Pezizomycotina</taxon>
        <taxon>Dothideomycetes</taxon>
        <taxon>Pleosporomycetidae</taxon>
        <taxon>Pleosporales</taxon>
        <taxon>Sporormiaceae</taxon>
        <taxon>Westerdykella</taxon>
    </lineage>
</organism>
<evidence type="ECO:0000313" key="3">
    <source>
        <dbReference type="Proteomes" id="UP000800097"/>
    </source>
</evidence>
<dbReference type="RefSeq" id="XP_033649830.1">
    <property type="nucleotide sequence ID" value="XM_033793941.1"/>
</dbReference>